<sequence>MPPSTFYERIAIERDPDRASDRAKQDAYLREEMKNVWENLGQFGGHVGQETDHARHRGGDVIFQQSSQLTLKDMSAGANANTTFHQEVTGLVDQAGPVLKKALPCPVQGLKIELLRPLQSHEGHGRARCGLRDGFGVLVVGLVKLHGSPDIQRRHQARFLALLDTGMTKVVGPTARLHRHDARWKSRQESLEPMALDAFT</sequence>
<reference evidence="1 2" key="1">
    <citation type="journal article" date="2016" name="ISME J.">
        <title>Global occurrence and heterogeneity of the Roseobacter-clade species Ruegeria mobilis.</title>
        <authorList>
            <person name="Sonnenschein E."/>
            <person name="Gram L."/>
        </authorList>
    </citation>
    <scope>NUCLEOTIDE SEQUENCE [LARGE SCALE GENOMIC DNA]</scope>
    <source>
        <strain evidence="1 2">F1926</strain>
        <plasmid evidence="1 2">unnamed1</plasmid>
    </source>
</reference>
<accession>A0A1B1A7R2</accession>
<evidence type="ECO:0000313" key="1">
    <source>
        <dbReference type="EMBL" id="ANP42593.1"/>
    </source>
</evidence>
<gene>
    <name evidence="1" type="ORF">K529_017640</name>
</gene>
<evidence type="ECO:0000313" key="2">
    <source>
        <dbReference type="Proteomes" id="UP000013243"/>
    </source>
</evidence>
<keyword evidence="1" id="KW-0614">Plasmid</keyword>
<name>A0A1B1A7R2_9RHOB</name>
<proteinExistence type="predicted"/>
<protein>
    <submittedName>
        <fullName evidence="1">Uncharacterized protein</fullName>
    </submittedName>
</protein>
<dbReference type="KEGG" id="rmb:K529_017640"/>
<organism evidence="1 2">
    <name type="scientific">Tritonibacter mobilis F1926</name>
    <dbReference type="NCBI Taxonomy" id="1265309"/>
    <lineage>
        <taxon>Bacteria</taxon>
        <taxon>Pseudomonadati</taxon>
        <taxon>Pseudomonadota</taxon>
        <taxon>Alphaproteobacteria</taxon>
        <taxon>Rhodobacterales</taxon>
        <taxon>Paracoccaceae</taxon>
        <taxon>Tritonibacter</taxon>
    </lineage>
</organism>
<dbReference type="AlphaFoldDB" id="A0A1B1A7R2"/>
<geneLocation type="plasmid" evidence="1 2">
    <name>unnamed1</name>
</geneLocation>
<dbReference type="Proteomes" id="UP000013243">
    <property type="component" value="Plasmid unnamed1"/>
</dbReference>
<dbReference type="EMBL" id="CP015231">
    <property type="protein sequence ID" value="ANP42593.1"/>
    <property type="molecule type" value="Genomic_DNA"/>
</dbReference>